<dbReference type="Proteomes" id="UP000634919">
    <property type="component" value="Unassembled WGS sequence"/>
</dbReference>
<dbReference type="RefSeq" id="WP_191722641.1">
    <property type="nucleotide sequence ID" value="NZ_JACSQK010000003.1"/>
</dbReference>
<evidence type="ECO:0000313" key="2">
    <source>
        <dbReference type="Proteomes" id="UP000634919"/>
    </source>
</evidence>
<dbReference type="InterPro" id="IPR036610">
    <property type="entry name" value="PEBP-like_sf"/>
</dbReference>
<dbReference type="Pfam" id="PF01161">
    <property type="entry name" value="PBP"/>
    <property type="match status" value="1"/>
</dbReference>
<name>A0ABR8S9T2_9BURK</name>
<keyword evidence="2" id="KW-1185">Reference proteome</keyword>
<organism evidence="1 2">
    <name type="scientific">Comamonas avium</name>
    <dbReference type="NCBI Taxonomy" id="2762231"/>
    <lineage>
        <taxon>Bacteria</taxon>
        <taxon>Pseudomonadati</taxon>
        <taxon>Pseudomonadota</taxon>
        <taxon>Betaproteobacteria</taxon>
        <taxon>Burkholderiales</taxon>
        <taxon>Comamonadaceae</taxon>
        <taxon>Comamonas</taxon>
    </lineage>
</organism>
<dbReference type="SUPFAM" id="SSF49777">
    <property type="entry name" value="PEBP-like"/>
    <property type="match status" value="1"/>
</dbReference>
<accession>A0ABR8S9T2</accession>
<dbReference type="InterPro" id="IPR008914">
    <property type="entry name" value="PEBP"/>
</dbReference>
<dbReference type="GO" id="GO:0004860">
    <property type="term" value="F:protein kinase inhibitor activity"/>
    <property type="evidence" value="ECO:0007669"/>
    <property type="project" value="UniProtKB-KW"/>
</dbReference>
<sequence>MTTTFTLHSPDIPAGGTIAPEFESDMFGCGGRNESPVLRWSGAPQGTKSLALTVFDPDAPTGCGWWHWIVVDLPASTTELNANAGTKGSTSLPAGARQMRNDYGIFAWGGMCPPPGDKPHRYIFTVHALSVDKLDIPDDATAAICGYMINAHTIAKATFTSTYARAA</sequence>
<dbReference type="PANTHER" id="PTHR30289:SF1">
    <property type="entry name" value="PEBP (PHOSPHATIDYLETHANOLAMINE-BINDING PROTEIN) FAMILY PROTEIN"/>
    <property type="match status" value="1"/>
</dbReference>
<comment type="caution">
    <text evidence="1">The sequence shown here is derived from an EMBL/GenBank/DDBJ whole genome shotgun (WGS) entry which is preliminary data.</text>
</comment>
<dbReference type="Gene3D" id="3.90.280.10">
    <property type="entry name" value="PEBP-like"/>
    <property type="match status" value="1"/>
</dbReference>
<evidence type="ECO:0000313" key="1">
    <source>
        <dbReference type="EMBL" id="MBD7960243.1"/>
    </source>
</evidence>
<reference evidence="1 2" key="1">
    <citation type="submission" date="2020-08" db="EMBL/GenBank/DDBJ databases">
        <title>A Genomic Blueprint of the Chicken Gut Microbiome.</title>
        <authorList>
            <person name="Gilroy R."/>
            <person name="Ravi A."/>
            <person name="Getino M."/>
            <person name="Pursley I."/>
            <person name="Horton D.L."/>
            <person name="Alikhan N.-F."/>
            <person name="Baker D."/>
            <person name="Gharbi K."/>
            <person name="Hall N."/>
            <person name="Watson M."/>
            <person name="Adriaenssens E.M."/>
            <person name="Foster-Nyarko E."/>
            <person name="Jarju S."/>
            <person name="Secka A."/>
            <person name="Antonio M."/>
            <person name="Oren A."/>
            <person name="Chaudhuri R."/>
            <person name="La Ragione R.M."/>
            <person name="Hildebrand F."/>
            <person name="Pallen M.J."/>
        </authorList>
    </citation>
    <scope>NUCLEOTIDE SEQUENCE [LARGE SCALE GENOMIC DNA]</scope>
    <source>
        <strain evidence="1 2">Sa2CVA6</strain>
    </source>
</reference>
<dbReference type="CDD" id="cd00865">
    <property type="entry name" value="PEBP_bact_arch"/>
    <property type="match status" value="1"/>
</dbReference>
<dbReference type="PANTHER" id="PTHR30289">
    <property type="entry name" value="UNCHARACTERIZED PROTEIN YBCL-RELATED"/>
    <property type="match status" value="1"/>
</dbReference>
<protein>
    <submittedName>
        <fullName evidence="1">YbhB/YbcL family Raf kinase inhibitor-like protein</fullName>
    </submittedName>
</protein>
<keyword evidence="1" id="KW-0649">Protein kinase inhibitor</keyword>
<dbReference type="NCBIfam" id="TIGR00481">
    <property type="entry name" value="YbhB/YbcL family Raf kinase inhibitor-like protein"/>
    <property type="match status" value="1"/>
</dbReference>
<dbReference type="InterPro" id="IPR005247">
    <property type="entry name" value="YbhB_YbcL/LppC-like"/>
</dbReference>
<dbReference type="EMBL" id="JACSQK010000003">
    <property type="protein sequence ID" value="MBD7960243.1"/>
    <property type="molecule type" value="Genomic_DNA"/>
</dbReference>
<proteinExistence type="predicted"/>
<gene>
    <name evidence="1" type="ORF">H9646_07085</name>
</gene>